<evidence type="ECO:0000313" key="1">
    <source>
        <dbReference type="EMBL" id="KAA0927006.1"/>
    </source>
</evidence>
<name>A0A5B0AD26_9ACTN</name>
<evidence type="ECO:0000313" key="2">
    <source>
        <dbReference type="Proteomes" id="UP000324965"/>
    </source>
</evidence>
<dbReference type="OrthoDB" id="5196762at2"/>
<keyword evidence="2" id="KW-1185">Reference proteome</keyword>
<comment type="caution">
    <text evidence="1">The sequence shown here is derived from an EMBL/GenBank/DDBJ whole genome shotgun (WGS) entry which is preliminary data.</text>
</comment>
<dbReference type="RefSeq" id="WP_149514821.1">
    <property type="nucleotide sequence ID" value="NZ_VDFC01000058.1"/>
</dbReference>
<gene>
    <name evidence="1" type="ORF">FGF04_31700</name>
</gene>
<dbReference type="Proteomes" id="UP000324965">
    <property type="component" value="Unassembled WGS sequence"/>
</dbReference>
<organism evidence="1 2">
    <name type="scientific">Streptomyces apricus</name>
    <dbReference type="NCBI Taxonomy" id="1828112"/>
    <lineage>
        <taxon>Bacteria</taxon>
        <taxon>Bacillati</taxon>
        <taxon>Actinomycetota</taxon>
        <taxon>Actinomycetes</taxon>
        <taxon>Kitasatosporales</taxon>
        <taxon>Streptomycetaceae</taxon>
        <taxon>Streptomyces</taxon>
    </lineage>
</organism>
<sequence length="103" mass="11592">MASEAESKLTDVYGWPVEEVDFGREDEPDVDGCVIVKYEGSGVAARVAARPGLSEERRAGFAAWALQVLEHFIEHGPEFDGWQKRSDEGWQLWGRVHEFPSLD</sequence>
<proteinExistence type="predicted"/>
<reference evidence="1 2" key="1">
    <citation type="submission" date="2019-05" db="EMBL/GenBank/DDBJ databases">
        <authorList>
            <person name="Hariharan J."/>
            <person name="Choudoir M.J."/>
            <person name="Diebold P."/>
            <person name="Panke-Buisse K."/>
            <person name="Buckley D.H."/>
        </authorList>
    </citation>
    <scope>NUCLEOTIDE SEQUENCE [LARGE SCALE GENOMIC DNA]</scope>
    <source>
        <strain evidence="1 2">SUN51</strain>
    </source>
</reference>
<protein>
    <submittedName>
        <fullName evidence="1">Uncharacterized protein</fullName>
    </submittedName>
</protein>
<dbReference type="AlphaFoldDB" id="A0A5B0AD26"/>
<accession>A0A5B0AD26</accession>
<dbReference type="EMBL" id="VDFC01000058">
    <property type="protein sequence ID" value="KAA0927006.1"/>
    <property type="molecule type" value="Genomic_DNA"/>
</dbReference>